<dbReference type="Proteomes" id="UP001190700">
    <property type="component" value="Unassembled WGS sequence"/>
</dbReference>
<accession>A0AAE0GQH5</accession>
<comment type="caution">
    <text evidence="2">The sequence shown here is derived from an EMBL/GenBank/DDBJ whole genome shotgun (WGS) entry which is preliminary data.</text>
</comment>
<evidence type="ECO:0000313" key="3">
    <source>
        <dbReference type="Proteomes" id="UP001190700"/>
    </source>
</evidence>
<evidence type="ECO:0000313" key="2">
    <source>
        <dbReference type="EMBL" id="KAK3282282.1"/>
    </source>
</evidence>
<name>A0AAE0GQH5_9CHLO</name>
<dbReference type="EMBL" id="LGRX02003396">
    <property type="protein sequence ID" value="KAK3282282.1"/>
    <property type="molecule type" value="Genomic_DNA"/>
</dbReference>
<organism evidence="2 3">
    <name type="scientific">Cymbomonas tetramitiformis</name>
    <dbReference type="NCBI Taxonomy" id="36881"/>
    <lineage>
        <taxon>Eukaryota</taxon>
        <taxon>Viridiplantae</taxon>
        <taxon>Chlorophyta</taxon>
        <taxon>Pyramimonadophyceae</taxon>
        <taxon>Pyramimonadales</taxon>
        <taxon>Pyramimonadaceae</taxon>
        <taxon>Cymbomonas</taxon>
    </lineage>
</organism>
<dbReference type="Pfam" id="PF13843">
    <property type="entry name" value="DDE_Tnp_1_7"/>
    <property type="match status" value="1"/>
</dbReference>
<protein>
    <recommendedName>
        <fullName evidence="1">PiggyBac transposable element-derived protein domain-containing protein</fullName>
    </recommendedName>
</protein>
<keyword evidence="3" id="KW-1185">Reference proteome</keyword>
<proteinExistence type="predicted"/>
<feature type="domain" description="PiggyBac transposable element-derived protein" evidence="1">
    <location>
        <begin position="29"/>
        <end position="125"/>
    </location>
</feature>
<reference evidence="2 3" key="1">
    <citation type="journal article" date="2015" name="Genome Biol. Evol.">
        <title>Comparative Genomics of a Bacterivorous Green Alga Reveals Evolutionary Causalities and Consequences of Phago-Mixotrophic Mode of Nutrition.</title>
        <authorList>
            <person name="Burns J.A."/>
            <person name="Paasch A."/>
            <person name="Narechania A."/>
            <person name="Kim E."/>
        </authorList>
    </citation>
    <scope>NUCLEOTIDE SEQUENCE [LARGE SCALE GENOMIC DNA]</scope>
    <source>
        <strain evidence="2 3">PLY_AMNH</strain>
    </source>
</reference>
<evidence type="ECO:0000259" key="1">
    <source>
        <dbReference type="Pfam" id="PF13843"/>
    </source>
</evidence>
<dbReference type="AlphaFoldDB" id="A0AAE0GQH5"/>
<dbReference type="InterPro" id="IPR029526">
    <property type="entry name" value="PGBD"/>
</dbReference>
<gene>
    <name evidence="2" type="ORF">CYMTET_9973</name>
</gene>
<sequence length="144" mass="16584">MKLNFTNPEPSFVFGDSRVIDAVPGGFLRYKEYTAFSHVQDPRLVQPANEPFWKVAPLLEVLRLNSEELYDPGMDISFLDEQDAGFQGRCAFKDKIKYKKEGYGFLADYLCEAGYTYTFHFRHDPTPLHYMGPKGAVRWSIQEG</sequence>